<dbReference type="SMART" id="SM00320">
    <property type="entry name" value="WD40"/>
    <property type="match status" value="4"/>
</dbReference>
<name>A0AAD8K6U5_TARER</name>
<dbReference type="PRINTS" id="PR00625">
    <property type="entry name" value="JDOMAIN"/>
</dbReference>
<evidence type="ECO:0000259" key="4">
    <source>
        <dbReference type="PROSITE" id="PS50076"/>
    </source>
</evidence>
<dbReference type="Pfam" id="PF00226">
    <property type="entry name" value="DnaJ"/>
    <property type="match status" value="1"/>
</dbReference>
<keyword evidence="2" id="KW-0677">Repeat</keyword>
<evidence type="ECO:0000256" key="1">
    <source>
        <dbReference type="ARBA" id="ARBA00022574"/>
    </source>
</evidence>
<dbReference type="SUPFAM" id="SSF50978">
    <property type="entry name" value="WD40 repeat-like"/>
    <property type="match status" value="1"/>
</dbReference>
<dbReference type="Gene3D" id="2.130.10.10">
    <property type="entry name" value="YVTN repeat-like/Quinoprotein amine dehydrogenase"/>
    <property type="match status" value="1"/>
</dbReference>
<dbReference type="Gene3D" id="1.10.287.110">
    <property type="entry name" value="DnaJ domain"/>
    <property type="match status" value="1"/>
</dbReference>
<gene>
    <name evidence="5" type="ORF">QVD17_31759</name>
</gene>
<dbReference type="EMBL" id="JAUHHV010000008">
    <property type="protein sequence ID" value="KAK1415971.1"/>
    <property type="molecule type" value="Genomic_DNA"/>
</dbReference>
<evidence type="ECO:0000256" key="2">
    <source>
        <dbReference type="ARBA" id="ARBA00022737"/>
    </source>
</evidence>
<keyword evidence="1 3" id="KW-0853">WD repeat</keyword>
<dbReference type="InterPro" id="IPR001680">
    <property type="entry name" value="WD40_rpt"/>
</dbReference>
<evidence type="ECO:0000313" key="5">
    <source>
        <dbReference type="EMBL" id="KAK1415971.1"/>
    </source>
</evidence>
<proteinExistence type="predicted"/>
<dbReference type="Proteomes" id="UP001229421">
    <property type="component" value="Unassembled WGS sequence"/>
</dbReference>
<feature type="domain" description="J" evidence="4">
    <location>
        <begin position="57"/>
        <end position="126"/>
    </location>
</feature>
<accession>A0AAD8K6U5</accession>
<dbReference type="AlphaFoldDB" id="A0AAD8K6U5"/>
<dbReference type="InterPro" id="IPR019775">
    <property type="entry name" value="WD40_repeat_CS"/>
</dbReference>
<feature type="repeat" description="WD" evidence="3">
    <location>
        <begin position="421"/>
        <end position="443"/>
    </location>
</feature>
<dbReference type="PROSITE" id="PS00678">
    <property type="entry name" value="WD_REPEATS_1"/>
    <property type="match status" value="1"/>
</dbReference>
<dbReference type="InterPro" id="IPR001623">
    <property type="entry name" value="DnaJ_domain"/>
</dbReference>
<dbReference type="PROSITE" id="PS50294">
    <property type="entry name" value="WD_REPEATS_REGION"/>
    <property type="match status" value="1"/>
</dbReference>
<dbReference type="InterPro" id="IPR036322">
    <property type="entry name" value="WD40_repeat_dom_sf"/>
</dbReference>
<dbReference type="PANTHER" id="PTHR10971">
    <property type="entry name" value="MRNA EXPORT FACTOR AND BUB3"/>
    <property type="match status" value="1"/>
</dbReference>
<evidence type="ECO:0000256" key="3">
    <source>
        <dbReference type="PROSITE-ProRule" id="PRU00221"/>
    </source>
</evidence>
<organism evidence="5 6">
    <name type="scientific">Tagetes erecta</name>
    <name type="common">African marigold</name>
    <dbReference type="NCBI Taxonomy" id="13708"/>
    <lineage>
        <taxon>Eukaryota</taxon>
        <taxon>Viridiplantae</taxon>
        <taxon>Streptophyta</taxon>
        <taxon>Embryophyta</taxon>
        <taxon>Tracheophyta</taxon>
        <taxon>Spermatophyta</taxon>
        <taxon>Magnoliopsida</taxon>
        <taxon>eudicotyledons</taxon>
        <taxon>Gunneridae</taxon>
        <taxon>Pentapetalae</taxon>
        <taxon>asterids</taxon>
        <taxon>campanulids</taxon>
        <taxon>Asterales</taxon>
        <taxon>Asteraceae</taxon>
        <taxon>Asteroideae</taxon>
        <taxon>Heliantheae alliance</taxon>
        <taxon>Tageteae</taxon>
        <taxon>Tagetes</taxon>
    </lineage>
</organism>
<dbReference type="SUPFAM" id="SSF46565">
    <property type="entry name" value="Chaperone J-domain"/>
    <property type="match status" value="1"/>
</dbReference>
<dbReference type="InterPro" id="IPR036869">
    <property type="entry name" value="J_dom_sf"/>
</dbReference>
<dbReference type="CDD" id="cd06257">
    <property type="entry name" value="DnaJ"/>
    <property type="match status" value="1"/>
</dbReference>
<dbReference type="PROSITE" id="PS50082">
    <property type="entry name" value="WD_REPEATS_2"/>
    <property type="match status" value="2"/>
</dbReference>
<feature type="repeat" description="WD" evidence="3">
    <location>
        <begin position="268"/>
        <end position="309"/>
    </location>
</feature>
<protein>
    <recommendedName>
        <fullName evidence="4">J domain-containing protein</fullName>
    </recommendedName>
</protein>
<reference evidence="5" key="1">
    <citation type="journal article" date="2023" name="bioRxiv">
        <title>Improved chromosome-level genome assembly for marigold (Tagetes erecta).</title>
        <authorList>
            <person name="Jiang F."/>
            <person name="Yuan L."/>
            <person name="Wang S."/>
            <person name="Wang H."/>
            <person name="Xu D."/>
            <person name="Wang A."/>
            <person name="Fan W."/>
        </authorList>
    </citation>
    <scope>NUCLEOTIDE SEQUENCE</scope>
    <source>
        <strain evidence="5">WSJ</strain>
        <tissue evidence="5">Leaf</tissue>
    </source>
</reference>
<dbReference type="SMART" id="SM00271">
    <property type="entry name" value="DnaJ"/>
    <property type="match status" value="1"/>
</dbReference>
<sequence length="502" mass="56001">MVEAASCRFINTNRLTSPSIRIRSPSISYIWARNVPKASIHTVIDEPVMKFKTQSMSLYAVLNLNRNATLSEIKSAYRSLAKRHHPDLKQNNNDDDRDFVEICNAYVTLIDPTTRAFCRTTTSHRSTADPPHCDYNCRLQSPRYLSISGTVVHRPDQAADSVTTGSSIGIKQQQLTKMNKRCLKFDKNPIQDAISRIRFAPASNKLLISSWDTNLRLYDVDQSRLVFEASGEAALLDCCFQGKAAAYSAGSDFSITRYNFDLGISENVGNHDDIATCVEYSEETGQVITGGLDAKIKCWDSRSMKSPTLVTTVDVAVESMSISGFSALVAVGSSVNIYDLRKFNNSFYSKCVDIQVKCVRPYLDQGFAAGSVEGRVALKYYSSNQSNDEYAFRCFPKAKYKRHNIAAVNDIVFSPLIYGALVTGDNDGYVTIWNAQSRKRIVDMPKFENSIASLSFNFDGQLLAVASSYTLQEANEMEIPPRIYIHELDDQYISSFSDASSK</sequence>
<dbReference type="PROSITE" id="PS50076">
    <property type="entry name" value="DNAJ_2"/>
    <property type="match status" value="1"/>
</dbReference>
<keyword evidence="6" id="KW-1185">Reference proteome</keyword>
<dbReference type="InterPro" id="IPR015943">
    <property type="entry name" value="WD40/YVTN_repeat-like_dom_sf"/>
</dbReference>
<evidence type="ECO:0000313" key="6">
    <source>
        <dbReference type="Proteomes" id="UP001229421"/>
    </source>
</evidence>
<comment type="caution">
    <text evidence="5">The sequence shown here is derived from an EMBL/GenBank/DDBJ whole genome shotgun (WGS) entry which is preliminary data.</text>
</comment>
<dbReference type="Pfam" id="PF00400">
    <property type="entry name" value="WD40"/>
    <property type="match status" value="1"/>
</dbReference>